<evidence type="ECO:0000256" key="1">
    <source>
        <dbReference type="SAM" id="MobiDB-lite"/>
    </source>
</evidence>
<accession>A0A833XUU0</accession>
<dbReference type="PANTHER" id="PTHR37610:SF100">
    <property type="entry name" value="COPIA-LIKE POLYPROTEIN_RETROTRANSPOSON"/>
    <property type="match status" value="1"/>
</dbReference>
<dbReference type="EMBL" id="LIHL02000004">
    <property type="protein sequence ID" value="KAF5471496.1"/>
    <property type="molecule type" value="Genomic_DNA"/>
</dbReference>
<proteinExistence type="predicted"/>
<dbReference type="PANTHER" id="PTHR37610">
    <property type="entry name" value="CCHC-TYPE DOMAIN-CONTAINING PROTEIN"/>
    <property type="match status" value="1"/>
</dbReference>
<feature type="compositionally biased region" description="Pro residues" evidence="1">
    <location>
        <begin position="1"/>
        <end position="13"/>
    </location>
</feature>
<reference evidence="3" key="1">
    <citation type="submission" date="2015-10" db="EMBL/GenBank/DDBJ databases">
        <authorList>
            <person name="Martinez-Garcia P.J."/>
            <person name="Crepeau M.W."/>
            <person name="Puiu D."/>
            <person name="Gonzalez-Ibeas D."/>
            <person name="Whalen J."/>
            <person name="Stevens K."/>
            <person name="Paul R."/>
            <person name="Butterfield T."/>
            <person name="Britton M."/>
            <person name="Reagan R."/>
            <person name="Chakraborty S."/>
            <person name="Walawage S.L."/>
            <person name="Vasquez-Gross H.A."/>
            <person name="Cardeno C."/>
            <person name="Famula R."/>
            <person name="Pratt K."/>
            <person name="Kuruganti S."/>
            <person name="Aradhya M.K."/>
            <person name="Leslie C.A."/>
            <person name="Dandekar A.M."/>
            <person name="Salzberg S.L."/>
            <person name="Wegrzyn J.L."/>
            <person name="Langley C.H."/>
            <person name="Neale D.B."/>
        </authorList>
    </citation>
    <scope>NUCLEOTIDE SEQUENCE</scope>
    <source>
        <tissue evidence="3">Leaves</tissue>
    </source>
</reference>
<feature type="domain" description="Retrotransposon Copia-like N-terminal" evidence="2">
    <location>
        <begin position="30"/>
        <end position="76"/>
    </location>
</feature>
<evidence type="ECO:0000313" key="4">
    <source>
        <dbReference type="Proteomes" id="UP000619265"/>
    </source>
</evidence>
<organism evidence="3 4">
    <name type="scientific">Juglans regia</name>
    <name type="common">English walnut</name>
    <dbReference type="NCBI Taxonomy" id="51240"/>
    <lineage>
        <taxon>Eukaryota</taxon>
        <taxon>Viridiplantae</taxon>
        <taxon>Streptophyta</taxon>
        <taxon>Embryophyta</taxon>
        <taxon>Tracheophyta</taxon>
        <taxon>Spermatophyta</taxon>
        <taxon>Magnoliopsida</taxon>
        <taxon>eudicotyledons</taxon>
        <taxon>Gunneridae</taxon>
        <taxon>Pentapetalae</taxon>
        <taxon>rosids</taxon>
        <taxon>fabids</taxon>
        <taxon>Fagales</taxon>
        <taxon>Juglandaceae</taxon>
        <taxon>Juglans</taxon>
    </lineage>
</organism>
<evidence type="ECO:0000313" key="3">
    <source>
        <dbReference type="EMBL" id="KAF5471496.1"/>
    </source>
</evidence>
<reference evidence="3" key="2">
    <citation type="submission" date="2020-03" db="EMBL/GenBank/DDBJ databases">
        <title>Walnut 2.0.</title>
        <authorList>
            <person name="Marrano A."/>
            <person name="Britton M."/>
            <person name="Zimin A.V."/>
            <person name="Zaini P.A."/>
            <person name="Workman R."/>
            <person name="Puiu D."/>
            <person name="Bianco L."/>
            <person name="Allen B.J."/>
            <person name="Troggio M."/>
            <person name="Leslie C.A."/>
            <person name="Timp W."/>
            <person name="Dendekar A."/>
            <person name="Salzberg S.L."/>
            <person name="Neale D.B."/>
        </authorList>
    </citation>
    <scope>NUCLEOTIDE SEQUENCE</scope>
    <source>
        <tissue evidence="3">Leaves</tissue>
    </source>
</reference>
<dbReference type="InterPro" id="IPR029472">
    <property type="entry name" value="Copia-like_N"/>
</dbReference>
<evidence type="ECO:0000259" key="2">
    <source>
        <dbReference type="Pfam" id="PF14244"/>
    </source>
</evidence>
<name>A0A833XUU0_JUGRE</name>
<feature type="region of interest" description="Disordered" evidence="1">
    <location>
        <begin position="1"/>
        <end position="20"/>
    </location>
</feature>
<dbReference type="Pfam" id="PF14244">
    <property type="entry name" value="Retrotran_gag_3"/>
    <property type="match status" value="1"/>
</dbReference>
<comment type="caution">
    <text evidence="3">The sequence shown here is derived from an EMBL/GenBank/DDBJ whole genome shotgun (WGS) entry which is preliminary data.</text>
</comment>
<protein>
    <recommendedName>
        <fullName evidence="2">Retrotransposon Copia-like N-terminal domain-containing protein</fullName>
    </recommendedName>
</protein>
<sequence>MATIDPPPPPPPLTKYTNLADPTNPYRLETSDNPGTVLVTELLTAENFSTWSRSIHRALRAKNKLGFLNGTLTKPSDPHNPLFELWERCNDMVVSWLQNSISLPLRSSVAFVDDAHLIWTELQERFSPQNGPRIYELKKTLATLTQDEDSVNTYYGPFTLDNDWEG</sequence>
<dbReference type="AlphaFoldDB" id="A0A833XUU0"/>
<gene>
    <name evidence="3" type="ORF">F2P56_008284</name>
</gene>
<dbReference type="Gramene" id="Jr04_01280_p1">
    <property type="protein sequence ID" value="cds.Jr04_01280_p1"/>
    <property type="gene ID" value="Jr04_01280"/>
</dbReference>
<dbReference type="Proteomes" id="UP000619265">
    <property type="component" value="Unassembled WGS sequence"/>
</dbReference>